<sequence>MKAFQRDFFREIGRNKGRFLSVLFIVMLGAAFFSGIRSSKNDMRQSADSYYDDVNFMDIKVISTLGLTEDDLEDMRNTEGVENATGGYTAEVLNEQNDMEFALKIIGLVENVNQINLTQGRLPEKENECLADDLYLQQTGCEIGDTVTLESGTSDDLSETLKEETYTIVGSGTLPYYMEMDRGTGMVGDGSIDAFLVVLPEVFEQSDVYTEAYIQVKGARDLDSFGAEYQEKVATVLDRLEDISGDACDRRYETIYQDGRKELEDARQEVADAEQELQDARDQIADGEQQIADAKDTIADGEQELQDGREEIASREQQMADAWEEINANEADLNSGRTQLEDGERQIADAEALLNEKEQELNAGKAEMEVSAKELEDGRSQLEEQQKNLDSGKAQIEERTQELEAAKTQTEASAQELEASKAQLEEKAQALEISKVQLEEKTQELESGKAQLASGREQLETENADLESYRQATADARAALEENRSGYEAAKAALPQLEAGIGALQGQIAALDEQIRQAQEELAQANAETSSEYEELLAQKAQLEAQLAGLQEQAETAEAGISEFESNESQIQAAEAQIESGEQQIAQAQQQLNELEATLESGETQLEEGRRQIAEGEAQLEAARQQIADGEAQIAVARQQITDGETQLEAARQQTSDGEAQIEAYRRLITEGEMQLEAARQQITDGETQIIQGRQELEAQKAVLEQSRQQIVSGESKIAEAKSQLEDGEVQIAEARKTLEDAAAELEDGKAELADKEQELEDAKKEYEDAYAEAQPELEDARQQIADGEQELADLETPEWYVTDRTDVTSAKGFSDDSQRIDNLGQVFPLMFFLVAALISLTTMTRMVEEQRQQIGTLKALGYRDGAIAMRYLSYAMLSTVTGAVIGVLIGEKLFPWVIMNAYGMLYLGLPEYLTPLNYEQGVLAILASMACTGLATLFACKRELKAKPAELMRPEPPKNGRRVLLERVTILWKHLNFTGKSTIRNLFRYKKRFFMTVIGIGGCMGLMLVGFGLQDSITAIAKNQFVELFTYQASVVVYTDSEEEKTSVREHAQEYDGMKNTIEMYAQNVVLSAGDKSMDAIMEVPEDASIVDEFFTFRDRISKESYAFPENGIAISEKTAKMLGVSVGDTISVGEKNEEGREVTISIIIENYVEHYIFMSPDFYETVWGEAPDYNQILMKYEDTSDSYEEALGQMLMEQSGVVGVTFISDLEAEIDDMLQALNIVIVVLIISAGLLAFVVLYNLNNINITERKRELATLKVLGFYDMEVTEYVYRENVILTILGVLAGMVFGLVLHQYIIQTVEVDMMMFGRTVSPRSYLFSALLTLVFSMFVNYMMYYRLKKIDMIESLKSVE</sequence>
<dbReference type="InterPro" id="IPR003838">
    <property type="entry name" value="ABC3_permease_C"/>
</dbReference>
<dbReference type="Gene3D" id="1.10.287.1490">
    <property type="match status" value="2"/>
</dbReference>
<feature type="transmembrane region" description="Helical" evidence="8">
    <location>
        <begin position="869"/>
        <end position="890"/>
    </location>
</feature>
<dbReference type="Proteomes" id="UP000886890">
    <property type="component" value="Unassembled WGS sequence"/>
</dbReference>
<feature type="transmembrane region" description="Helical" evidence="8">
    <location>
        <begin position="922"/>
        <end position="941"/>
    </location>
</feature>
<evidence type="ECO:0000256" key="4">
    <source>
        <dbReference type="ARBA" id="ARBA00022989"/>
    </source>
</evidence>
<feature type="transmembrane region" description="Helical" evidence="8">
    <location>
        <begin position="20"/>
        <end position="36"/>
    </location>
</feature>
<gene>
    <name evidence="10" type="ORF">H9734_00205</name>
</gene>
<feature type="domain" description="ABC3 transporter permease C-terminal" evidence="9">
    <location>
        <begin position="1229"/>
        <end position="1346"/>
    </location>
</feature>
<evidence type="ECO:0000256" key="5">
    <source>
        <dbReference type="ARBA" id="ARBA00023136"/>
    </source>
</evidence>
<comment type="caution">
    <text evidence="10">The sequence shown here is derived from an EMBL/GenBank/DDBJ whole genome shotgun (WGS) entry which is preliminary data.</text>
</comment>
<dbReference type="SUPFAM" id="SSF57997">
    <property type="entry name" value="Tropomyosin"/>
    <property type="match status" value="1"/>
</dbReference>
<accession>A0A9D2BGR1</accession>
<feature type="transmembrane region" description="Helical" evidence="8">
    <location>
        <begin position="1278"/>
        <end position="1300"/>
    </location>
</feature>
<organism evidence="10 11">
    <name type="scientific">Candidatus Fusicatenibacter merdavium</name>
    <dbReference type="NCBI Taxonomy" id="2838600"/>
    <lineage>
        <taxon>Bacteria</taxon>
        <taxon>Bacillati</taxon>
        <taxon>Bacillota</taxon>
        <taxon>Clostridia</taxon>
        <taxon>Lachnospirales</taxon>
        <taxon>Lachnospiraceae</taxon>
        <taxon>Fusicatenibacter</taxon>
    </lineage>
</organism>
<feature type="transmembrane region" description="Helical" evidence="8">
    <location>
        <begin position="994"/>
        <end position="1014"/>
    </location>
</feature>
<evidence type="ECO:0000256" key="3">
    <source>
        <dbReference type="ARBA" id="ARBA00022692"/>
    </source>
</evidence>
<dbReference type="PANTHER" id="PTHR30287">
    <property type="entry name" value="MEMBRANE COMPONENT OF PREDICTED ABC SUPERFAMILY METABOLITE UPTAKE TRANSPORTER"/>
    <property type="match status" value="1"/>
</dbReference>
<feature type="region of interest" description="Disordered" evidence="7">
    <location>
        <begin position="441"/>
        <end position="463"/>
    </location>
</feature>
<feature type="coiled-coil region" evidence="6">
    <location>
        <begin position="501"/>
        <end position="798"/>
    </location>
</feature>
<keyword evidence="2" id="KW-1003">Cell membrane</keyword>
<feature type="transmembrane region" description="Helical" evidence="8">
    <location>
        <begin position="1320"/>
        <end position="1339"/>
    </location>
</feature>
<evidence type="ECO:0000256" key="7">
    <source>
        <dbReference type="SAM" id="MobiDB-lite"/>
    </source>
</evidence>
<evidence type="ECO:0000259" key="9">
    <source>
        <dbReference type="Pfam" id="PF02687"/>
    </source>
</evidence>
<feature type="region of interest" description="Disordered" evidence="7">
    <location>
        <begin position="372"/>
        <end position="394"/>
    </location>
</feature>
<feature type="compositionally biased region" description="Basic and acidic residues" evidence="7">
    <location>
        <begin position="372"/>
        <end position="387"/>
    </location>
</feature>
<protein>
    <submittedName>
        <fullName evidence="10">ABC transporter permease</fullName>
    </submittedName>
</protein>
<keyword evidence="5 8" id="KW-0472">Membrane</keyword>
<feature type="domain" description="ABC3 transporter permease C-terminal" evidence="9">
    <location>
        <begin position="827"/>
        <end position="943"/>
    </location>
</feature>
<evidence type="ECO:0000256" key="6">
    <source>
        <dbReference type="SAM" id="Coils"/>
    </source>
</evidence>
<dbReference type="InterPro" id="IPR038766">
    <property type="entry name" value="Membrane_comp_ABC_pdt"/>
</dbReference>
<dbReference type="GO" id="GO:0005886">
    <property type="term" value="C:plasma membrane"/>
    <property type="evidence" value="ECO:0007669"/>
    <property type="project" value="UniProtKB-SubCell"/>
</dbReference>
<evidence type="ECO:0000313" key="11">
    <source>
        <dbReference type="Proteomes" id="UP000886890"/>
    </source>
</evidence>
<evidence type="ECO:0000313" key="10">
    <source>
        <dbReference type="EMBL" id="HIX76015.1"/>
    </source>
</evidence>
<proteinExistence type="predicted"/>
<dbReference type="EMBL" id="DXEK01000003">
    <property type="protein sequence ID" value="HIX76015.1"/>
    <property type="molecule type" value="Genomic_DNA"/>
</dbReference>
<reference evidence="10" key="2">
    <citation type="submission" date="2021-04" db="EMBL/GenBank/DDBJ databases">
        <authorList>
            <person name="Gilroy R."/>
        </authorList>
    </citation>
    <scope>NUCLEOTIDE SEQUENCE</scope>
    <source>
        <strain evidence="10">CHK183-1962</strain>
    </source>
</reference>
<keyword evidence="4 8" id="KW-1133">Transmembrane helix</keyword>
<feature type="transmembrane region" description="Helical" evidence="8">
    <location>
        <begin position="1222"/>
        <end position="1245"/>
    </location>
</feature>
<keyword evidence="3 8" id="KW-0812">Transmembrane</keyword>
<comment type="subcellular location">
    <subcellularLocation>
        <location evidence="1">Cell membrane</location>
        <topology evidence="1">Multi-pass membrane protein</topology>
    </subcellularLocation>
</comment>
<feature type="region of interest" description="Disordered" evidence="7">
    <location>
        <begin position="402"/>
        <end position="421"/>
    </location>
</feature>
<evidence type="ECO:0000256" key="1">
    <source>
        <dbReference type="ARBA" id="ARBA00004651"/>
    </source>
</evidence>
<evidence type="ECO:0000256" key="2">
    <source>
        <dbReference type="ARBA" id="ARBA00022475"/>
    </source>
</evidence>
<keyword evidence="6" id="KW-0175">Coiled coil</keyword>
<reference evidence="10" key="1">
    <citation type="journal article" date="2021" name="PeerJ">
        <title>Extensive microbial diversity within the chicken gut microbiome revealed by metagenomics and culture.</title>
        <authorList>
            <person name="Gilroy R."/>
            <person name="Ravi A."/>
            <person name="Getino M."/>
            <person name="Pursley I."/>
            <person name="Horton D.L."/>
            <person name="Alikhan N.F."/>
            <person name="Baker D."/>
            <person name="Gharbi K."/>
            <person name="Hall N."/>
            <person name="Watson M."/>
            <person name="Adriaenssens E.M."/>
            <person name="Foster-Nyarko E."/>
            <person name="Jarju S."/>
            <person name="Secka A."/>
            <person name="Antonio M."/>
            <person name="Oren A."/>
            <person name="Chaudhuri R.R."/>
            <person name="La Ragione R."/>
            <person name="Hildebrand F."/>
            <person name="Pallen M.J."/>
        </authorList>
    </citation>
    <scope>NUCLEOTIDE SEQUENCE</scope>
    <source>
        <strain evidence="10">CHK183-1962</strain>
    </source>
</reference>
<dbReference type="PANTHER" id="PTHR30287:SF1">
    <property type="entry name" value="INNER MEMBRANE PROTEIN"/>
    <property type="match status" value="1"/>
</dbReference>
<evidence type="ECO:0000256" key="8">
    <source>
        <dbReference type="SAM" id="Phobius"/>
    </source>
</evidence>
<dbReference type="Pfam" id="PF02687">
    <property type="entry name" value="FtsX"/>
    <property type="match status" value="2"/>
</dbReference>
<name>A0A9D2BGR1_9FIRM</name>
<feature type="transmembrane region" description="Helical" evidence="8">
    <location>
        <begin position="827"/>
        <end position="848"/>
    </location>
</feature>